<gene>
    <name evidence="1" type="ORF">NP493_833g00036</name>
</gene>
<proteinExistence type="predicted"/>
<dbReference type="AlphaFoldDB" id="A0AAD9NMI0"/>
<reference evidence="1" key="1">
    <citation type="journal article" date="2023" name="Mol. Biol. Evol.">
        <title>Third-Generation Sequencing Reveals the Adaptive Role of the Epigenome in Three Deep-Sea Polychaetes.</title>
        <authorList>
            <person name="Perez M."/>
            <person name="Aroh O."/>
            <person name="Sun Y."/>
            <person name="Lan Y."/>
            <person name="Juniper S.K."/>
            <person name="Young C.R."/>
            <person name="Angers B."/>
            <person name="Qian P.Y."/>
        </authorList>
    </citation>
    <scope>NUCLEOTIDE SEQUENCE</scope>
    <source>
        <strain evidence="1">R07B-5</strain>
    </source>
</reference>
<evidence type="ECO:0000313" key="2">
    <source>
        <dbReference type="Proteomes" id="UP001209878"/>
    </source>
</evidence>
<accession>A0AAD9NMI0</accession>
<evidence type="ECO:0000313" key="1">
    <source>
        <dbReference type="EMBL" id="KAK2174008.1"/>
    </source>
</evidence>
<keyword evidence="2" id="KW-1185">Reference proteome</keyword>
<protein>
    <submittedName>
        <fullName evidence="1">Uncharacterized protein</fullName>
    </submittedName>
</protein>
<dbReference type="Proteomes" id="UP001209878">
    <property type="component" value="Unassembled WGS sequence"/>
</dbReference>
<dbReference type="EMBL" id="JAODUO010000835">
    <property type="protein sequence ID" value="KAK2174008.1"/>
    <property type="molecule type" value="Genomic_DNA"/>
</dbReference>
<comment type="caution">
    <text evidence="1">The sequence shown here is derived from an EMBL/GenBank/DDBJ whole genome shotgun (WGS) entry which is preliminary data.</text>
</comment>
<name>A0AAD9NMI0_RIDPI</name>
<organism evidence="1 2">
    <name type="scientific">Ridgeia piscesae</name>
    <name type="common">Tubeworm</name>
    <dbReference type="NCBI Taxonomy" id="27915"/>
    <lineage>
        <taxon>Eukaryota</taxon>
        <taxon>Metazoa</taxon>
        <taxon>Spiralia</taxon>
        <taxon>Lophotrochozoa</taxon>
        <taxon>Annelida</taxon>
        <taxon>Polychaeta</taxon>
        <taxon>Sedentaria</taxon>
        <taxon>Canalipalpata</taxon>
        <taxon>Sabellida</taxon>
        <taxon>Siboglinidae</taxon>
        <taxon>Ridgeia</taxon>
    </lineage>
</organism>
<sequence>MSPENGKCKFKDELLTMAAYKEWVCQDPKGDICSARCQFCTKSIYIGNGGRYSLDCHAWTVMLKVRRTRITPKLSDVRAVQMCLL</sequence>